<protein>
    <recommendedName>
        <fullName evidence="3">MORN repeat-containing protein</fullName>
    </recommendedName>
</protein>
<evidence type="ECO:0000313" key="2">
    <source>
        <dbReference type="Proteomes" id="UP000029780"/>
    </source>
</evidence>
<organismHost>
    <name type="scientific">Acanthamoeba</name>
    <dbReference type="NCBI Taxonomy" id="5754"/>
</organismHost>
<dbReference type="KEGG" id="vg:8746415"/>
<keyword evidence="2" id="KW-1185">Reference proteome</keyword>
<dbReference type="EMBL" id="GU071086">
    <property type="protein sequence ID" value="ADB03959.1"/>
    <property type="molecule type" value="Genomic_DNA"/>
</dbReference>
<evidence type="ECO:0000313" key="1">
    <source>
        <dbReference type="EMBL" id="ADB03959.1"/>
    </source>
</evidence>
<dbReference type="Proteomes" id="UP000029780">
    <property type="component" value="Segment"/>
</dbReference>
<dbReference type="RefSeq" id="YP_003406921.1">
    <property type="nucleotide sequence ID" value="NC_013756.1"/>
</dbReference>
<reference evidence="1 2" key="1">
    <citation type="journal article" date="2009" name="Proc. Natl. Acad. Sci. U.S.A.">
        <title>Giant Marseillevirus highlights the role of amoebae as a melting pot in emergence of chimeric microorganisms.</title>
        <authorList>
            <person name="Boyer M."/>
            <person name="Yutin N."/>
            <person name="Pagnier I."/>
            <person name="Barrassi L."/>
            <person name="Fournous G."/>
            <person name="Espinosa L."/>
            <person name="Robert C."/>
            <person name="Azza S."/>
            <person name="Sun S."/>
            <person name="Rossmann M.G."/>
            <person name="Suzan-Monti M."/>
            <person name="La Scola B."/>
            <person name="Koonin E.V."/>
            <person name="Raoult D."/>
        </authorList>
    </citation>
    <scope>NUCLEOTIDE SEQUENCE [LARGE SCALE GENOMIC DNA]</scope>
    <source>
        <strain evidence="1 2">T19</strain>
    </source>
</reference>
<accession>D2XAI2</accession>
<sequence length="180" mass="20674">MRLSVDSPKKPKTMQNFLSKVFMWKMSITTLVEKNGQTTKSFPRTILSGPAKGQTYIERVTKTLRKTFSVLEGTQVRHAPFLSTEETETLSSVWSSVQGALVEKKSVFRKDVEKFYENGKIEGELTQRNWLYHPRKQEMRLVSTITCFYKQGLGHGAREMRSASGKIVKSWTFEQGKLVE</sequence>
<proteinExistence type="predicted"/>
<organism evidence="1 2">
    <name type="scientific">Marseillevirus marseillevirus</name>
    <name type="common">GBM</name>
    <dbReference type="NCBI Taxonomy" id="694581"/>
    <lineage>
        <taxon>Viruses</taxon>
        <taxon>Varidnaviria</taxon>
        <taxon>Bamfordvirae</taxon>
        <taxon>Nucleocytoviricota</taxon>
        <taxon>Megaviricetes</taxon>
        <taxon>Pimascovirales</taxon>
        <taxon>Pimascovirales incertae sedis</taxon>
        <taxon>Marseilleviridae</taxon>
        <taxon>Marseillevirus</taxon>
        <taxon>Marseillevirus massiliense</taxon>
    </lineage>
</organism>
<dbReference type="OrthoDB" id="20151at10239"/>
<name>D2XAI2_GBMV</name>
<evidence type="ECO:0008006" key="3">
    <source>
        <dbReference type="Google" id="ProtNLM"/>
    </source>
</evidence>
<gene>
    <name evidence="1" type="ORF">MAR_ORF178</name>
</gene>
<dbReference type="GeneID" id="8746415"/>